<dbReference type="EMBL" id="JACHGF010000006">
    <property type="protein sequence ID" value="MBB5285576.1"/>
    <property type="molecule type" value="Genomic_DNA"/>
</dbReference>
<comment type="caution">
    <text evidence="1">The sequence shown here is derived from an EMBL/GenBank/DDBJ whole genome shotgun (WGS) entry which is preliminary data.</text>
</comment>
<keyword evidence="2" id="KW-1185">Reference proteome</keyword>
<sequence length="453" mass="50977">MEAQDKSLKVSEKTAEAAPSLDDSCTRLAKYGGFGILETTLEGVQNLNPEKKARKKIFLTEQAKANERTELSKRLHLVLDLLNSSESVTDLVQTAQSKAETAQTLLSENLRRAFEANRGLEQSYRSVASFYANTDQDKVKNVNIMNAEPEQLTDLDNTTFIDAVAEEFASNYDRLDLRDSYSLLVLPGYLGAKKVVDKWAQIAHKNKVMMVTDFQHLDAPEDVIDLFESADLTGGDPYLSNVMMTCNWLTGRGRHQDVGEEDDLYVPGSSALAGKVYGTLMSQVTAGRKHGALNEADGVRFPLKKSEISTLEKMGLIPMVNEYGKVMPFSAKTLFNGDNIGLQTYSVVRVFDYITKVLIDFLNRRAFENFNTNTRMDIQKQIVKFLDSVTGPGKLIEKFKLMRFEQDPKKKDRILLDIHMIPYFPAKTFLIKLDGQKGEDPDSAEWKADYDQQ</sequence>
<reference evidence="1 2" key="1">
    <citation type="submission" date="2020-08" db="EMBL/GenBank/DDBJ databases">
        <title>Genomic Encyclopedia of Type Strains, Phase IV (KMG-IV): sequencing the most valuable type-strain genomes for metagenomic binning, comparative biology and taxonomic classification.</title>
        <authorList>
            <person name="Goeker M."/>
        </authorList>
    </citation>
    <scope>NUCLEOTIDE SEQUENCE [LARGE SCALE GENOMIC DNA]</scope>
    <source>
        <strain evidence="1 2">DSM 105074</strain>
    </source>
</reference>
<protein>
    <recommendedName>
        <fullName evidence="3">Type VI secretion system contractile sheath protein TssC</fullName>
    </recommendedName>
</protein>
<gene>
    <name evidence="1" type="ORF">HNQ92_003736</name>
</gene>
<evidence type="ECO:0000313" key="2">
    <source>
        <dbReference type="Proteomes" id="UP000557307"/>
    </source>
</evidence>
<evidence type="ECO:0000313" key="1">
    <source>
        <dbReference type="EMBL" id="MBB5285576.1"/>
    </source>
</evidence>
<proteinExistence type="predicted"/>
<name>A0A840TMT6_9BACT</name>
<dbReference type="GO" id="GO:0033103">
    <property type="term" value="P:protein secretion by the type VI secretion system"/>
    <property type="evidence" value="ECO:0007669"/>
    <property type="project" value="InterPro"/>
</dbReference>
<dbReference type="GO" id="GO:0033104">
    <property type="term" value="C:type VI protein secretion system complex"/>
    <property type="evidence" value="ECO:0007669"/>
    <property type="project" value="InterPro"/>
</dbReference>
<organism evidence="1 2">
    <name type="scientific">Rhabdobacter roseus</name>
    <dbReference type="NCBI Taxonomy" id="1655419"/>
    <lineage>
        <taxon>Bacteria</taxon>
        <taxon>Pseudomonadati</taxon>
        <taxon>Bacteroidota</taxon>
        <taxon>Cytophagia</taxon>
        <taxon>Cytophagales</taxon>
        <taxon>Cytophagaceae</taxon>
        <taxon>Rhabdobacter</taxon>
    </lineage>
</organism>
<dbReference type="RefSeq" id="WP_184176213.1">
    <property type="nucleotide sequence ID" value="NZ_JACHGF010000006.1"/>
</dbReference>
<dbReference type="Proteomes" id="UP000557307">
    <property type="component" value="Unassembled WGS sequence"/>
</dbReference>
<dbReference type="InterPro" id="IPR035576">
    <property type="entry name" value="T6SS_TssC"/>
</dbReference>
<evidence type="ECO:0008006" key="3">
    <source>
        <dbReference type="Google" id="ProtNLM"/>
    </source>
</evidence>
<accession>A0A840TMT6</accession>
<dbReference type="AlphaFoldDB" id="A0A840TMT6"/>
<dbReference type="Pfam" id="PF17541">
    <property type="entry name" value="TssC"/>
    <property type="match status" value="1"/>
</dbReference>